<accession>A0ACD5U4Z6</accession>
<proteinExistence type="predicted"/>
<reference evidence="1" key="2">
    <citation type="submission" date="2025-09" db="UniProtKB">
        <authorList>
            <consortium name="EnsemblPlants"/>
        </authorList>
    </citation>
    <scope>IDENTIFICATION</scope>
</reference>
<dbReference type="Proteomes" id="UP001732700">
    <property type="component" value="Chromosome 1D"/>
</dbReference>
<protein>
    <submittedName>
        <fullName evidence="1">Uncharacterized protein</fullName>
    </submittedName>
</protein>
<dbReference type="EnsemblPlants" id="AVESA.00010b.r2.1DG0176200.1">
    <property type="protein sequence ID" value="AVESA.00010b.r2.1DG0176200.1.CDS"/>
    <property type="gene ID" value="AVESA.00010b.r2.1DG0176200"/>
</dbReference>
<keyword evidence="2" id="KW-1185">Reference proteome</keyword>
<evidence type="ECO:0000313" key="1">
    <source>
        <dbReference type="EnsemblPlants" id="AVESA.00010b.r2.1DG0176200.1.CDS"/>
    </source>
</evidence>
<name>A0ACD5U4Z6_AVESA</name>
<reference evidence="1" key="1">
    <citation type="submission" date="2021-05" db="EMBL/GenBank/DDBJ databases">
        <authorList>
            <person name="Scholz U."/>
            <person name="Mascher M."/>
            <person name="Fiebig A."/>
        </authorList>
    </citation>
    <scope>NUCLEOTIDE SEQUENCE [LARGE SCALE GENOMIC DNA]</scope>
</reference>
<evidence type="ECO:0000313" key="2">
    <source>
        <dbReference type="Proteomes" id="UP001732700"/>
    </source>
</evidence>
<sequence length="739" mass="82082">MTRVLKDQSRFSLNLDIAAPKITVPTKFRPDDVHETKLLLDLGHLILRTEVELSMKGGDLLIGTILRSLEIEDQYFYPGSPVPRYLARSFINSMQTKEVPTPARKNISVPKGTSLKKSDSEESFFEASDDFDEFETPMLKERSISDYFSAQDFLPSGLPSLQPPAFSRIPDLLPDSEIKTVGFTSEGSGTSDSFVKAQIIIYDQQSLQYNNLDTRVVVSVATLTFFCHRPTVLAIMEFMNAINLANAPDSDKDKNTDDTKSDNVVEETISDLESEPNIKRLLSKGKSRVVFHLTSSMAEAQVLLMNEKGDLLVTLSQNNLSTDIKVFTSSFSIKAALGNLKISDDSLRSNHPYFWVCDMRNPGGSFVEIDFSSYSVGDEDYRGYDYSLIGKLSEVRIVYLNRFVQELTGYFLGLVPKSSDGVIKLTDNVTNSEKWVSKTDMEGSPALKLDVSFSRPIIVMPHDTYSQDFLELDVLYITIQNEFQWIGGDKNEMSAVHMEILTVTVKDINLTIGMDMVRGETIIQDVEGLSVEIHRSLRDLMHQLPVLEAAIKVDVLKAALSNREYEVISECASSNFAEAPHIVPALDGPLDGTSTSESHISASSISSESIQDLSQDTETWIANKISVSINLVELSLHSGSTRDSPLASVQASGAWLLYKSNTQEETFLFATLKGFSVFDDREGTKDELRLAIGKSSTDSMETNLASILYYHNKHTCSRSGSVVNDCRDAADGQTRDKPK</sequence>
<organism evidence="1 2">
    <name type="scientific">Avena sativa</name>
    <name type="common">Oat</name>
    <dbReference type="NCBI Taxonomy" id="4498"/>
    <lineage>
        <taxon>Eukaryota</taxon>
        <taxon>Viridiplantae</taxon>
        <taxon>Streptophyta</taxon>
        <taxon>Embryophyta</taxon>
        <taxon>Tracheophyta</taxon>
        <taxon>Spermatophyta</taxon>
        <taxon>Magnoliopsida</taxon>
        <taxon>Liliopsida</taxon>
        <taxon>Poales</taxon>
        <taxon>Poaceae</taxon>
        <taxon>BOP clade</taxon>
        <taxon>Pooideae</taxon>
        <taxon>Poodae</taxon>
        <taxon>Poeae</taxon>
        <taxon>Poeae Chloroplast Group 1 (Aveneae type)</taxon>
        <taxon>Aveninae</taxon>
        <taxon>Avena</taxon>
    </lineage>
</organism>